<keyword evidence="3" id="KW-0560">Oxidoreductase</keyword>
<evidence type="ECO:0000256" key="3">
    <source>
        <dbReference type="ARBA" id="ARBA00023002"/>
    </source>
</evidence>
<evidence type="ECO:0000256" key="5">
    <source>
        <dbReference type="SAM" id="MobiDB-lite"/>
    </source>
</evidence>
<dbReference type="Proteomes" id="UP001215151">
    <property type="component" value="Unassembled WGS sequence"/>
</dbReference>
<comment type="caution">
    <text evidence="7">The sequence shown here is derived from an EMBL/GenBank/DDBJ whole genome shotgun (WGS) entry which is preliminary data.</text>
</comment>
<dbReference type="PRINTS" id="PR00420">
    <property type="entry name" value="RNGMNOXGNASE"/>
</dbReference>
<reference evidence="7" key="1">
    <citation type="submission" date="2022-11" db="EMBL/GenBank/DDBJ databases">
        <title>Genome Sequence of Cubamyces cubensis.</title>
        <authorList>
            <person name="Buettner E."/>
        </authorList>
    </citation>
    <scope>NUCLEOTIDE SEQUENCE</scope>
    <source>
        <strain evidence="7">MPL-01</strain>
    </source>
</reference>
<evidence type="ECO:0000256" key="1">
    <source>
        <dbReference type="ARBA" id="ARBA00022630"/>
    </source>
</evidence>
<dbReference type="Gene3D" id="3.30.70.2450">
    <property type="match status" value="1"/>
</dbReference>
<evidence type="ECO:0000256" key="4">
    <source>
        <dbReference type="ARBA" id="ARBA00023027"/>
    </source>
</evidence>
<keyword evidence="8" id="KW-1185">Reference proteome</keyword>
<dbReference type="GO" id="GO:0071949">
    <property type="term" value="F:FAD binding"/>
    <property type="evidence" value="ECO:0007669"/>
    <property type="project" value="InterPro"/>
</dbReference>
<dbReference type="InterPro" id="IPR036188">
    <property type="entry name" value="FAD/NAD-bd_sf"/>
</dbReference>
<dbReference type="GO" id="GO:0016491">
    <property type="term" value="F:oxidoreductase activity"/>
    <property type="evidence" value="ECO:0007669"/>
    <property type="project" value="UniProtKB-KW"/>
</dbReference>
<evidence type="ECO:0000313" key="7">
    <source>
        <dbReference type="EMBL" id="KAJ8495769.1"/>
    </source>
</evidence>
<dbReference type="Gene3D" id="3.50.50.60">
    <property type="entry name" value="FAD/NAD(P)-binding domain"/>
    <property type="match status" value="1"/>
</dbReference>
<organism evidence="7 8">
    <name type="scientific">Trametes cubensis</name>
    <dbReference type="NCBI Taxonomy" id="1111947"/>
    <lineage>
        <taxon>Eukaryota</taxon>
        <taxon>Fungi</taxon>
        <taxon>Dikarya</taxon>
        <taxon>Basidiomycota</taxon>
        <taxon>Agaricomycotina</taxon>
        <taxon>Agaricomycetes</taxon>
        <taxon>Polyporales</taxon>
        <taxon>Polyporaceae</taxon>
        <taxon>Trametes</taxon>
    </lineage>
</organism>
<name>A0AAD7U1E4_9APHY</name>
<feature type="compositionally biased region" description="Acidic residues" evidence="5">
    <location>
        <begin position="180"/>
        <end position="189"/>
    </location>
</feature>
<feature type="domain" description="FAD-binding" evidence="6">
    <location>
        <begin position="7"/>
        <end position="172"/>
    </location>
</feature>
<dbReference type="EMBL" id="JAPEVG010000021">
    <property type="protein sequence ID" value="KAJ8495769.1"/>
    <property type="molecule type" value="Genomic_DNA"/>
</dbReference>
<dbReference type="SUPFAM" id="SSF51905">
    <property type="entry name" value="FAD/NAD(P)-binding domain"/>
    <property type="match status" value="1"/>
</dbReference>
<evidence type="ECO:0000256" key="2">
    <source>
        <dbReference type="ARBA" id="ARBA00022827"/>
    </source>
</evidence>
<dbReference type="AlphaFoldDB" id="A0AAD7U1E4"/>
<dbReference type="InterPro" id="IPR002938">
    <property type="entry name" value="FAD-bd"/>
</dbReference>
<dbReference type="PANTHER" id="PTHR43476">
    <property type="entry name" value="3-(3-HYDROXY-PHENYL)PROPIONATE/3-HYDROXYCINNAMIC ACID HYDROXYLASE"/>
    <property type="match status" value="1"/>
</dbReference>
<evidence type="ECO:0000313" key="8">
    <source>
        <dbReference type="Proteomes" id="UP001215151"/>
    </source>
</evidence>
<evidence type="ECO:0000259" key="6">
    <source>
        <dbReference type="Pfam" id="PF01494"/>
    </source>
</evidence>
<dbReference type="InterPro" id="IPR050631">
    <property type="entry name" value="PheA/TfdB_FAD_monoxygenase"/>
</dbReference>
<feature type="domain" description="FAD-binding" evidence="6">
    <location>
        <begin position="324"/>
        <end position="370"/>
    </location>
</feature>
<keyword evidence="4" id="KW-0520">NAD</keyword>
<gene>
    <name evidence="7" type="ORF">ONZ51_g1542</name>
</gene>
<dbReference type="Pfam" id="PF01494">
    <property type="entry name" value="FAD_binding_3"/>
    <property type="match status" value="2"/>
</dbReference>
<dbReference type="PANTHER" id="PTHR43476:SF4">
    <property type="entry name" value="BLR0106 PROTEIN"/>
    <property type="match status" value="1"/>
</dbReference>
<proteinExistence type="predicted"/>
<protein>
    <recommendedName>
        <fullName evidence="6">FAD-binding domain-containing protein</fullName>
    </recommendedName>
</protein>
<feature type="region of interest" description="Disordered" evidence="5">
    <location>
        <begin position="164"/>
        <end position="189"/>
    </location>
</feature>
<sequence>MSLPQSVDVLIVGAGPTGLCLALALHKHNCNTVLAVDCAEQGGNTSRAIAIHAATLEALDSIGCAQDIMQEARKISGQNMHSKRGTVETATFGPLARYSKFPFVASIPQHVTERVLGEVVQDRGIRVLRPYRVTCVRPSAENPNLTDVIFEDGQSVQARVVVGADGSHSTVSPRERSDWADPDGEPNDEQENMAMQLVIADVTLENAPDWPLGKMNLAVSTDNIFLLAALPGQPYSQIPADQLVYRVATNVPPSFGVPPHAPDTDYLQKVFDAWGPKVTLGLDSPRIIVKQTAWSSRYRTRSSIADTFFARLPTGTNPDGTPLRQGGPIVLVGDAAHIHPPIGGQGMNLGIRDAIKLAPALIEFLRTAPANPTATHAQQDLVDAPLQQWAEERHGRALSVIRFVKGMEELMTLPSGRRWFLGIAPYNPAWVRDVFMGFMCRFTWWRARTAWRVSGLGNP</sequence>
<accession>A0AAD7U1E4</accession>
<keyword evidence="1" id="KW-0285">Flavoprotein</keyword>
<keyword evidence="2" id="KW-0274">FAD</keyword>